<comment type="caution">
    <text evidence="2">The sequence shown here is derived from an EMBL/GenBank/DDBJ whole genome shotgun (WGS) entry which is preliminary data.</text>
</comment>
<protein>
    <submittedName>
        <fullName evidence="2">Bet1-like protein</fullName>
    </submittedName>
</protein>
<feature type="transmembrane region" description="Helical" evidence="1">
    <location>
        <begin position="454"/>
        <end position="480"/>
    </location>
</feature>
<dbReference type="STRING" id="1423351.A0A074RP41"/>
<evidence type="ECO:0000313" key="3">
    <source>
        <dbReference type="Proteomes" id="UP000027456"/>
    </source>
</evidence>
<keyword evidence="1" id="KW-1133">Transmembrane helix</keyword>
<name>A0A074RP41_9AGAM</name>
<dbReference type="Proteomes" id="UP000027456">
    <property type="component" value="Unassembled WGS sequence"/>
</dbReference>
<dbReference type="HOGENOM" id="CLU_019848_0_0_1"/>
<dbReference type="EMBL" id="AZST01000481">
    <property type="protein sequence ID" value="KEP48639.1"/>
    <property type="molecule type" value="Genomic_DNA"/>
</dbReference>
<organism evidence="2 3">
    <name type="scientific">Rhizoctonia solani 123E</name>
    <dbReference type="NCBI Taxonomy" id="1423351"/>
    <lineage>
        <taxon>Eukaryota</taxon>
        <taxon>Fungi</taxon>
        <taxon>Dikarya</taxon>
        <taxon>Basidiomycota</taxon>
        <taxon>Agaricomycotina</taxon>
        <taxon>Agaricomycetes</taxon>
        <taxon>Cantharellales</taxon>
        <taxon>Ceratobasidiaceae</taxon>
        <taxon>Rhizoctonia</taxon>
    </lineage>
</organism>
<keyword evidence="1" id="KW-0812">Transmembrane</keyword>
<accession>A0A074RP41</accession>
<gene>
    <name evidence="2" type="ORF">V565_119550</name>
</gene>
<dbReference type="OrthoDB" id="2564485at2759"/>
<keyword evidence="1" id="KW-0472">Membrane</keyword>
<reference evidence="2 3" key="1">
    <citation type="submission" date="2013-12" db="EMBL/GenBank/DDBJ databases">
        <authorList>
            <person name="Cubeta M."/>
            <person name="Pakala S."/>
            <person name="Fedorova N."/>
            <person name="Thomas E."/>
            <person name="Dean R."/>
            <person name="Jabaji S."/>
            <person name="Neate S."/>
            <person name="Toda T."/>
            <person name="Tavantzis S."/>
            <person name="Vilgalys R."/>
            <person name="Bharathan N."/>
            <person name="Pakala S."/>
            <person name="Losada L.S."/>
            <person name="Zafar N."/>
            <person name="Nierman W."/>
        </authorList>
    </citation>
    <scope>NUCLEOTIDE SEQUENCE [LARGE SCALE GENOMIC DNA]</scope>
    <source>
        <strain evidence="2 3">123E</strain>
    </source>
</reference>
<dbReference type="AlphaFoldDB" id="A0A074RP41"/>
<feature type="transmembrane region" description="Helical" evidence="1">
    <location>
        <begin position="21"/>
        <end position="42"/>
    </location>
</feature>
<evidence type="ECO:0000313" key="2">
    <source>
        <dbReference type="EMBL" id="KEP48639.1"/>
    </source>
</evidence>
<evidence type="ECO:0000256" key="1">
    <source>
        <dbReference type="SAM" id="Phobius"/>
    </source>
</evidence>
<sequence>MKIPQLEYPVFKEYTIPYLPHVFYLGSLIVIGVLFTLNVALVGSDIVTTLVSDPYAINRPWWMPNFWPDNLRPPIGDGCQPVSLTDAESLHTNSSVSLFSYTFRRANVARDGKYTDPTKQVRLVPYMANPLEKCEVRSIVWIVELPSRRMKFKSGIFCQLGGERQFTFKVPDNITLAMTHYRSENDELGQDDMTDYIAFSTFSEQLGMGIPTNLNRVAPIIDSSSVNASSSSPSNVLAVLDGLQIDLFNALLFERRLREMNNIFYHTRYIVEWTAASGVFCFGPDFSLEGPLYNAECSGLRDISRVLRAYGTSEDRGAGYDLYPEFLAPISATTTNFFIALRDAIRIDLGDLDTSSNIYLNKTYFNEIIEVDPYFDTVAPFFINAELPWRLSPDTYWGSCNAWACTNRTWAETFKNIPANTPHQTVMLPYRPTAPVPSVLDVSYLCPTLRRKPIASLLMSVFVATVTMYNFLYALFGFVMPKVEVRYQKKVNDEKKHADGEILSLMSRGHSNR</sequence>
<proteinExistence type="predicted"/>
<keyword evidence="3" id="KW-1185">Reference proteome</keyword>